<reference evidence="1 3" key="1">
    <citation type="submission" date="2017-12" db="EMBL/GenBank/DDBJ databases">
        <title>Genomic Encyclopedia of Type Strains, Phase III (KMG-III): the genomes of soil and plant-associated and newly described type strains.</title>
        <authorList>
            <person name="Whitman W."/>
        </authorList>
    </citation>
    <scope>NUCLEOTIDE SEQUENCE [LARGE SCALE GENOMIC DNA]</scope>
    <source>
        <strain evidence="1 3">IP-10</strain>
    </source>
</reference>
<reference evidence="2 4" key="2">
    <citation type="submission" date="2018-10" db="EMBL/GenBank/DDBJ databases">
        <title>Genomic Encyclopedia of Archaeal and Bacterial Type Strains, Phase II (KMG-II): from individual species to whole genera.</title>
        <authorList>
            <person name="Goeker M."/>
        </authorList>
    </citation>
    <scope>NUCLEOTIDE SEQUENCE [LARGE SCALE GENOMIC DNA]</scope>
    <source>
        <strain evidence="2 4">DSM 21886</strain>
    </source>
</reference>
<name>A0A497UH72_9FLAO</name>
<comment type="caution">
    <text evidence="2">The sequence shown here is derived from an EMBL/GenBank/DDBJ whole genome shotgun (WGS) entry which is preliminary data.</text>
</comment>
<dbReference type="EMBL" id="PJND01000008">
    <property type="protein sequence ID" value="PKW21161.1"/>
    <property type="molecule type" value="Genomic_DNA"/>
</dbReference>
<dbReference type="AlphaFoldDB" id="A0A497UH72"/>
<keyword evidence="3" id="KW-1185">Reference proteome</keyword>
<proteinExistence type="predicted"/>
<evidence type="ECO:0000313" key="4">
    <source>
        <dbReference type="Proteomes" id="UP000275027"/>
    </source>
</evidence>
<accession>A0A497UH72</accession>
<dbReference type="EMBL" id="RCCB01000011">
    <property type="protein sequence ID" value="RLJ30201.1"/>
    <property type="molecule type" value="Genomic_DNA"/>
</dbReference>
<evidence type="ECO:0000313" key="3">
    <source>
        <dbReference type="Proteomes" id="UP000233767"/>
    </source>
</evidence>
<dbReference type="RefSeq" id="WP_101472378.1">
    <property type="nucleotide sequence ID" value="NZ_PJND01000008.1"/>
</dbReference>
<sequence>MGIFKKIFGRQSKEIIQNTTQIKKTDGSFGDTILRFQNSIQKSIEWDDLKNVEFAMWLPCNEDKTFASSPITEKWTTVYSLTKDYWSYITADLLKTLELTDEKTFRLGLPDNFEAFAFLTNDNEQIILSLSKEKGIRLHFAETTPFKYKAAFLDNFISYCIAWKELIEFNNGPKDENLGFEEWWLFTLKTSIAVEEQEPLTGVGKIVI</sequence>
<protein>
    <submittedName>
        <fullName evidence="2">Uncharacterized protein</fullName>
    </submittedName>
</protein>
<evidence type="ECO:0000313" key="2">
    <source>
        <dbReference type="EMBL" id="RLJ30201.1"/>
    </source>
</evidence>
<dbReference type="Proteomes" id="UP000233767">
    <property type="component" value="Unassembled WGS sequence"/>
</dbReference>
<evidence type="ECO:0000313" key="1">
    <source>
        <dbReference type="EMBL" id="PKW21161.1"/>
    </source>
</evidence>
<organism evidence="2 4">
    <name type="scientific">Flavobacterium lindanitolerans</name>
    <dbReference type="NCBI Taxonomy" id="428988"/>
    <lineage>
        <taxon>Bacteria</taxon>
        <taxon>Pseudomonadati</taxon>
        <taxon>Bacteroidota</taxon>
        <taxon>Flavobacteriia</taxon>
        <taxon>Flavobacteriales</taxon>
        <taxon>Flavobacteriaceae</taxon>
        <taxon>Flavobacterium</taxon>
    </lineage>
</organism>
<gene>
    <name evidence="1" type="ORF">B0G92_2445</name>
    <name evidence="2" type="ORF">CLV50_1605</name>
</gene>
<dbReference type="Proteomes" id="UP000275027">
    <property type="component" value="Unassembled WGS sequence"/>
</dbReference>